<keyword evidence="2 3" id="KW-0802">TPR repeat</keyword>
<gene>
    <name evidence="4" type="ORF">OVA965_LOCUS5264</name>
    <name evidence="5" type="ORF">TMI583_LOCUS5262</name>
</gene>
<dbReference type="SMART" id="SM00028">
    <property type="entry name" value="TPR"/>
    <property type="match status" value="6"/>
</dbReference>
<dbReference type="EMBL" id="CAJOBA010001464">
    <property type="protein sequence ID" value="CAF3597254.1"/>
    <property type="molecule type" value="Genomic_DNA"/>
</dbReference>
<sequence>MTNFNHGSYIHPIDKSYDEIPNRAIDYEEVDETDTNQTGTIISTIRTSQQGNLELFTLIWLDAKVKTSKDNLNTQMQLKKVINFLKIFDNLLECEQYIRRVQNEKVVLIVSGRLGREIVPNIHDLPQLNSIYVYCLDKVSNQQWSNKYQKIIDVITQSEELISRLKKDQDDREQVEDLSSINIYDQTHKSLSNETGSFMWFQLFIEALIRMKNKNADHEELAKLLRKNYDEHSVINEFESTYCSKKAVWWYTRDCCLYKLLNKALRVQDIDILFHFRFLIADIFHQLKREHERFKKSIIHLYRGQRLSAGEVEKMKLSIGQCICMNSFFSTSLNRNTALQFIKSNVNSSMPSVLFDIEVNTRLKETKPFASTKHLSYYRREEEVLFMLGSVFRLETIKFDNIDNLWTIQLVLCSENGHEFNKVFDYMKSEMDKETDLLSLGHLLNKMGQFDKAKKYFYRVLDELNINISAQHSDKTDEKKKIPYDSDPRIPHCYHALGNIANSQGDYDVAEFLLNTALGLQSKSYNNNRISFAVTSSCMGSVYIRKNNFDLALEKFNQSLDIFSKTIGQDHTYTATVYANIGNIYRLQKKFDLAKQNLDKSLEIKLKILPDDHPDIAIAYAGIGALHSDKLEYRMALFNFKKALYIQQQSLPKYHKHIGKTYQSIGDAYYNSCQYEVALENLLQALTIFQRSLPVNHVYIKRVEEQIELVRGKLIKPECSYI</sequence>
<comment type="caution">
    <text evidence="5">The sequence shown here is derived from an EMBL/GenBank/DDBJ whole genome shotgun (WGS) entry which is preliminary data.</text>
</comment>
<dbReference type="EMBL" id="CAJNOK010001464">
    <property type="protein sequence ID" value="CAF0813368.1"/>
    <property type="molecule type" value="Genomic_DNA"/>
</dbReference>
<reference evidence="5" key="1">
    <citation type="submission" date="2021-02" db="EMBL/GenBank/DDBJ databases">
        <authorList>
            <person name="Nowell W R."/>
        </authorList>
    </citation>
    <scope>NUCLEOTIDE SEQUENCE</scope>
</reference>
<dbReference type="Pfam" id="PF13424">
    <property type="entry name" value="TPR_12"/>
    <property type="match status" value="1"/>
</dbReference>
<dbReference type="Pfam" id="PF13181">
    <property type="entry name" value="TPR_8"/>
    <property type="match status" value="2"/>
</dbReference>
<dbReference type="SUPFAM" id="SSF56399">
    <property type="entry name" value="ADP-ribosylation"/>
    <property type="match status" value="1"/>
</dbReference>
<evidence type="ECO:0000256" key="1">
    <source>
        <dbReference type="ARBA" id="ARBA00022737"/>
    </source>
</evidence>
<feature type="repeat" description="TPR" evidence="3">
    <location>
        <begin position="533"/>
        <end position="566"/>
    </location>
</feature>
<dbReference type="PROSITE" id="PS50005">
    <property type="entry name" value="TPR"/>
    <property type="match status" value="3"/>
</dbReference>
<name>A0A8S2H5G8_9BILA</name>
<dbReference type="Gene3D" id="1.25.40.10">
    <property type="entry name" value="Tetratricopeptide repeat domain"/>
    <property type="match status" value="2"/>
</dbReference>
<evidence type="ECO:0000313" key="5">
    <source>
        <dbReference type="EMBL" id="CAF3597254.1"/>
    </source>
</evidence>
<dbReference type="Gene3D" id="3.90.176.10">
    <property type="entry name" value="Toxin ADP-ribosyltransferase, Chain A, domain 1"/>
    <property type="match status" value="1"/>
</dbReference>
<proteinExistence type="predicted"/>
<dbReference type="PROSITE" id="PS51996">
    <property type="entry name" value="TR_MART"/>
    <property type="match status" value="1"/>
</dbReference>
<accession>A0A8S2H5G8</accession>
<dbReference type="PANTHER" id="PTHR45641:SF1">
    <property type="entry name" value="AAA+ ATPASE DOMAIN-CONTAINING PROTEIN"/>
    <property type="match status" value="1"/>
</dbReference>
<protein>
    <submittedName>
        <fullName evidence="5">Uncharacterized protein</fullName>
    </submittedName>
</protein>
<feature type="repeat" description="TPR" evidence="3">
    <location>
        <begin position="617"/>
        <end position="650"/>
    </location>
</feature>
<dbReference type="InterPro" id="IPR011990">
    <property type="entry name" value="TPR-like_helical_dom_sf"/>
</dbReference>
<organism evidence="5 6">
    <name type="scientific">Didymodactylos carnosus</name>
    <dbReference type="NCBI Taxonomy" id="1234261"/>
    <lineage>
        <taxon>Eukaryota</taxon>
        <taxon>Metazoa</taxon>
        <taxon>Spiralia</taxon>
        <taxon>Gnathifera</taxon>
        <taxon>Rotifera</taxon>
        <taxon>Eurotatoria</taxon>
        <taxon>Bdelloidea</taxon>
        <taxon>Philodinida</taxon>
        <taxon>Philodinidae</taxon>
        <taxon>Didymodactylos</taxon>
    </lineage>
</organism>
<dbReference type="InterPro" id="IPR019734">
    <property type="entry name" value="TPR_rpt"/>
</dbReference>
<dbReference type="PANTHER" id="PTHR45641">
    <property type="entry name" value="TETRATRICOPEPTIDE REPEAT PROTEIN (AFU_ORTHOLOGUE AFUA_6G03870)"/>
    <property type="match status" value="1"/>
</dbReference>
<keyword evidence="1" id="KW-0677">Repeat</keyword>
<feature type="repeat" description="TPR" evidence="3">
    <location>
        <begin position="575"/>
        <end position="608"/>
    </location>
</feature>
<evidence type="ECO:0000313" key="4">
    <source>
        <dbReference type="EMBL" id="CAF0813368.1"/>
    </source>
</evidence>
<evidence type="ECO:0000313" key="6">
    <source>
        <dbReference type="Proteomes" id="UP000682733"/>
    </source>
</evidence>
<dbReference type="AlphaFoldDB" id="A0A8S2H5G8"/>
<dbReference type="Proteomes" id="UP000682733">
    <property type="component" value="Unassembled WGS sequence"/>
</dbReference>
<dbReference type="SUPFAM" id="SSF48452">
    <property type="entry name" value="TPR-like"/>
    <property type="match status" value="2"/>
</dbReference>
<evidence type="ECO:0000256" key="2">
    <source>
        <dbReference type="ARBA" id="ARBA00022803"/>
    </source>
</evidence>
<dbReference type="Proteomes" id="UP000677228">
    <property type="component" value="Unassembled WGS sequence"/>
</dbReference>
<evidence type="ECO:0000256" key="3">
    <source>
        <dbReference type="PROSITE-ProRule" id="PRU00339"/>
    </source>
</evidence>